<dbReference type="EMBL" id="JBHSBB010000012">
    <property type="protein sequence ID" value="MFC4033236.1"/>
    <property type="molecule type" value="Genomic_DNA"/>
</dbReference>
<dbReference type="Pfam" id="PF07992">
    <property type="entry name" value="Pyr_redox_2"/>
    <property type="match status" value="1"/>
</dbReference>
<keyword evidence="3" id="KW-1185">Reference proteome</keyword>
<proteinExistence type="predicted"/>
<comment type="caution">
    <text evidence="2">The sequence shown here is derived from an EMBL/GenBank/DDBJ whole genome shotgun (WGS) entry which is preliminary data.</text>
</comment>
<sequence>MNERIVIIGCGHAGTLAANRLRAALHGAGHHITVIDRTDPRDQELDLLVALGIHGPGTLLPPEHLRLREGIDLRLAEAATVDTGRKEVFLTDGTTLPYDVLVLATGRHRLPSTAVEGRLPLTAGELQTGHRAGVFAVVPAAAASWSAVEQPVPSQVESLVSGVRRYLDTRARLGETLRWGRPAPDGAPGSPAARP</sequence>
<dbReference type="InterPro" id="IPR052541">
    <property type="entry name" value="SQRD"/>
</dbReference>
<organism evidence="2 3">
    <name type="scientific">Streptomyces polygonati</name>
    <dbReference type="NCBI Taxonomy" id="1617087"/>
    <lineage>
        <taxon>Bacteria</taxon>
        <taxon>Bacillati</taxon>
        <taxon>Actinomycetota</taxon>
        <taxon>Actinomycetes</taxon>
        <taxon>Kitasatosporales</taxon>
        <taxon>Streptomycetaceae</taxon>
        <taxon>Streptomyces</taxon>
    </lineage>
</organism>
<dbReference type="InterPro" id="IPR023753">
    <property type="entry name" value="FAD/NAD-binding_dom"/>
</dbReference>
<dbReference type="RefSeq" id="WP_386430333.1">
    <property type="nucleotide sequence ID" value="NZ_JBHSBB010000012.1"/>
</dbReference>
<dbReference type="Gene3D" id="3.50.50.100">
    <property type="match status" value="1"/>
</dbReference>
<evidence type="ECO:0000313" key="2">
    <source>
        <dbReference type="EMBL" id="MFC4033236.1"/>
    </source>
</evidence>
<reference evidence="3" key="1">
    <citation type="journal article" date="2019" name="Int. J. Syst. Evol. Microbiol.">
        <title>The Global Catalogue of Microorganisms (GCM) 10K type strain sequencing project: providing services to taxonomists for standard genome sequencing and annotation.</title>
        <authorList>
            <consortium name="The Broad Institute Genomics Platform"/>
            <consortium name="The Broad Institute Genome Sequencing Center for Infectious Disease"/>
            <person name="Wu L."/>
            <person name="Ma J."/>
        </authorList>
    </citation>
    <scope>NUCLEOTIDE SEQUENCE [LARGE SCALE GENOMIC DNA]</scope>
    <source>
        <strain evidence="3">CGMCC 4.7237</strain>
    </source>
</reference>
<feature type="domain" description="FAD/NAD(P)-binding" evidence="1">
    <location>
        <begin position="4"/>
        <end position="122"/>
    </location>
</feature>
<name>A0ABV8HQU8_9ACTN</name>
<gene>
    <name evidence="2" type="ORF">ACFO3J_17315</name>
</gene>
<protein>
    <submittedName>
        <fullName evidence="2">FAD-dependent oxidoreductase</fullName>
    </submittedName>
</protein>
<evidence type="ECO:0000259" key="1">
    <source>
        <dbReference type="Pfam" id="PF07992"/>
    </source>
</evidence>
<dbReference type="Proteomes" id="UP001595765">
    <property type="component" value="Unassembled WGS sequence"/>
</dbReference>
<dbReference type="SUPFAM" id="SSF51905">
    <property type="entry name" value="FAD/NAD(P)-binding domain"/>
    <property type="match status" value="1"/>
</dbReference>
<evidence type="ECO:0000313" key="3">
    <source>
        <dbReference type="Proteomes" id="UP001595765"/>
    </source>
</evidence>
<dbReference type="PANTHER" id="PTHR43755">
    <property type="match status" value="1"/>
</dbReference>
<dbReference type="InterPro" id="IPR036188">
    <property type="entry name" value="FAD/NAD-bd_sf"/>
</dbReference>
<dbReference type="PANTHER" id="PTHR43755:SF1">
    <property type="entry name" value="FAD-DEPENDENT PYRIDINE NUCLEOTIDE-DISULPHIDE OXIDOREDUCTASE"/>
    <property type="match status" value="1"/>
</dbReference>
<accession>A0ABV8HQU8</accession>